<reference evidence="2" key="1">
    <citation type="submission" date="2021-06" db="EMBL/GenBank/DDBJ databases">
        <title>Collection of gut derived symbiotic bacterial strains cultured from healthy donors.</title>
        <authorList>
            <person name="Lin H."/>
            <person name="Littmann E."/>
            <person name="Pamer E.G."/>
        </authorList>
    </citation>
    <scope>NUCLEOTIDE SEQUENCE</scope>
    <source>
        <strain evidence="2">MSK.6.33</strain>
    </source>
</reference>
<gene>
    <name evidence="2" type="ORF">KTG10_11410</name>
</gene>
<sequence length="480" mass="56094">MNLKNIKSRAIEIEVPEKKPFEFDKLERGKIAAILTDIVSFYGQSGCVLALNGDWGSGKTTFVRMWKQALKNNDYKTLYFNAWNSDYADDPLLALVSELKELSPNNEKINSIAGKAGRIMGRVLLTVSKGLIKKTVGVECDTLNEALDATEEIGKEYLAKFEEQKETVEEFKNDVRKFVADNAAEKPVVFFVDELDRCNPHYAVAVLERIKHLFDIPNIIFVLAINKKELCNAIQGFYGSTNINSEEYLRRFIDIEYTLSKPKMDVYCKHLYNEYGFGEFFENENRKQYFRGDREIDSFMRMAISISEAAQTNLRQLERVFAYARLALMQFSSNTYVIPDIYFLLCFWKVMKPEFYRGIRSKEYTNQEFLTKVENILPETLLVTDKYQSKNRGLYYTIASLIYCYDITSTEINDVQRKSLELEKNELTGEEEFKIQTNKLEKELFQQALKCYYMNSRNDQYSYGLKFLFDKIDLLERFRV</sequence>
<dbReference type="AlphaFoldDB" id="A0AAW4MBK7"/>
<dbReference type="EMBL" id="JAHPYS010000022">
    <property type="protein sequence ID" value="MBU9139345.1"/>
    <property type="molecule type" value="Genomic_DNA"/>
</dbReference>
<evidence type="ECO:0000313" key="3">
    <source>
        <dbReference type="Proteomes" id="UP000736888"/>
    </source>
</evidence>
<dbReference type="SUPFAM" id="SSF52540">
    <property type="entry name" value="P-loop containing nucleoside triphosphate hydrolases"/>
    <property type="match status" value="1"/>
</dbReference>
<protein>
    <submittedName>
        <fullName evidence="2">KAP family NTPase</fullName>
    </submittedName>
</protein>
<feature type="domain" description="KAP NTPase" evidence="1">
    <location>
        <begin position="32"/>
        <end position="320"/>
    </location>
</feature>
<dbReference type="InterPro" id="IPR011646">
    <property type="entry name" value="KAP_P-loop"/>
</dbReference>
<dbReference type="Proteomes" id="UP000736888">
    <property type="component" value="Unassembled WGS sequence"/>
</dbReference>
<evidence type="ECO:0000313" key="2">
    <source>
        <dbReference type="EMBL" id="MBU9139345.1"/>
    </source>
</evidence>
<name>A0AAW4MBK7_PHOVU</name>
<dbReference type="RefSeq" id="WP_216952429.1">
    <property type="nucleotide sequence ID" value="NZ_JAHPYS010000022.1"/>
</dbReference>
<comment type="caution">
    <text evidence="2">The sequence shown here is derived from an EMBL/GenBank/DDBJ whole genome shotgun (WGS) entry which is preliminary data.</text>
</comment>
<proteinExistence type="predicted"/>
<dbReference type="InterPro" id="IPR027417">
    <property type="entry name" value="P-loop_NTPase"/>
</dbReference>
<organism evidence="2 3">
    <name type="scientific">Phocaeicola vulgatus</name>
    <name type="common">Bacteroides vulgatus</name>
    <dbReference type="NCBI Taxonomy" id="821"/>
    <lineage>
        <taxon>Bacteria</taxon>
        <taxon>Pseudomonadati</taxon>
        <taxon>Bacteroidota</taxon>
        <taxon>Bacteroidia</taxon>
        <taxon>Bacteroidales</taxon>
        <taxon>Bacteroidaceae</taxon>
        <taxon>Phocaeicola</taxon>
    </lineage>
</organism>
<evidence type="ECO:0000259" key="1">
    <source>
        <dbReference type="Pfam" id="PF07693"/>
    </source>
</evidence>
<dbReference type="Pfam" id="PF07693">
    <property type="entry name" value="KAP_NTPase"/>
    <property type="match status" value="1"/>
</dbReference>
<accession>A0AAW4MBK7</accession>
<dbReference type="Gene3D" id="3.40.50.300">
    <property type="entry name" value="P-loop containing nucleotide triphosphate hydrolases"/>
    <property type="match status" value="1"/>
</dbReference>